<feature type="transmembrane region" description="Helical" evidence="7">
    <location>
        <begin position="1260"/>
        <end position="1281"/>
    </location>
</feature>
<feature type="transmembrane region" description="Helical" evidence="7">
    <location>
        <begin position="1104"/>
        <end position="1123"/>
    </location>
</feature>
<feature type="region of interest" description="Disordered" evidence="6">
    <location>
        <begin position="995"/>
        <end position="1022"/>
    </location>
</feature>
<dbReference type="PROSITE" id="PS50850">
    <property type="entry name" value="MFS"/>
    <property type="match status" value="1"/>
</dbReference>
<feature type="transmembrane region" description="Helical" evidence="7">
    <location>
        <begin position="125"/>
        <end position="144"/>
    </location>
</feature>
<feature type="compositionally biased region" description="Polar residues" evidence="6">
    <location>
        <begin position="528"/>
        <end position="538"/>
    </location>
</feature>
<feature type="transmembrane region" description="Helical" evidence="7">
    <location>
        <begin position="99"/>
        <end position="118"/>
    </location>
</feature>
<organism evidence="9 10">
    <name type="scientific">Venturia inaequalis</name>
    <name type="common">Apple scab fungus</name>
    <dbReference type="NCBI Taxonomy" id="5025"/>
    <lineage>
        <taxon>Eukaryota</taxon>
        <taxon>Fungi</taxon>
        <taxon>Dikarya</taxon>
        <taxon>Ascomycota</taxon>
        <taxon>Pezizomycotina</taxon>
        <taxon>Dothideomycetes</taxon>
        <taxon>Pleosporomycetidae</taxon>
        <taxon>Venturiales</taxon>
        <taxon>Venturiaceae</taxon>
        <taxon>Venturia</taxon>
    </lineage>
</organism>
<feature type="transmembrane region" description="Helical" evidence="7">
    <location>
        <begin position="1171"/>
        <end position="1189"/>
    </location>
</feature>
<feature type="transmembrane region" description="Helical" evidence="7">
    <location>
        <begin position="1415"/>
        <end position="1434"/>
    </location>
</feature>
<evidence type="ECO:0000256" key="5">
    <source>
        <dbReference type="ARBA" id="ARBA00023136"/>
    </source>
</evidence>
<dbReference type="Proteomes" id="UP000433883">
    <property type="component" value="Unassembled WGS sequence"/>
</dbReference>
<dbReference type="FunFam" id="1.20.1250.20:FF:000011">
    <property type="entry name" value="MFS multidrug transporter, putative"/>
    <property type="match status" value="1"/>
</dbReference>
<feature type="region of interest" description="Disordered" evidence="6">
    <location>
        <begin position="523"/>
        <end position="542"/>
    </location>
</feature>
<dbReference type="InterPro" id="IPR036259">
    <property type="entry name" value="MFS_trans_sf"/>
</dbReference>
<keyword evidence="3 7" id="KW-0812">Transmembrane</keyword>
<dbReference type="GO" id="GO:0005886">
    <property type="term" value="C:plasma membrane"/>
    <property type="evidence" value="ECO:0007669"/>
    <property type="project" value="TreeGrafter"/>
</dbReference>
<sequence>MFRHEKPDVVSGPDGQTHHATDGEVEKAASVAYDDGDERAPQPIDPIMEKRLLRKMDRNIIPLVMALYLLAFLDRSNIGNARVAGMSKDLKLSSPQYDWLLTIFYISYILGEFQALMWKIVPPHYWATFCVFSWGLVATVQAGVNSWSAMMALRFFMGVAESGFGPGVIYYLSFFYLRHEVGFRCGLYLAAAPLANTFAGALAYGITSGHAHLASWRLLFLVEGLPTVAMAAITFFFLPDSPSKARFLDEEEKKIAVARGVKQAGKADRVGGIDWKDVGATFMDPKAWFTALMYFSFKAQGLTAPPFLLAFLVTLAASYIADKTQQRGIMVMVLSAIGGVGYIMLAVAKSVGARYTGVFLAAAGIFPAIANILPWVLSSDTRRGSGIVILNLVGQCGPLLGTRLYPSKQGPYYVKGQSICAAFMFFTTLLAFGLRTLLWWGNKMLDKQYGTIEDQKARAAVAEQRGEKAENMTAVEDYGPMYRISCKARARQSPPPSRFLPQAKPTSMTPPPRIYTAKRRSLHDNALPSPNKNTSITVPSDYGSDIEIDTDLFTVSAQARSGGRETDSGSDYGSDLDLEGEAILEGLLEEIEGRAGGDERGVAFLPAAAGGRERESLGTTATFFSCDEGVGEELCDDEGKREAQEDGEESGDRGARREIVTCSFFGLKKRTPAMKAGTKVHAVLEAQVHDVVPVDVTTREDGWGLRIWNVIQGLRTLRATGMTRELEVWGIIDGQVVNGIIDEIGIKCPDPELEEALELSKTKPEGAKMALPPEQKTILDYYDMPQPQQNDTASSWLGSLATLDGSPRKVYVTDVKTRMASSLPKGASLKPTNMQLHLYHHLFVSLATNTVQADTIFDRYKLNANATFTDGFIAAIAALEDNFISETLTDEPFAEFNSRSDSVSELSQHNTLTLLWSLMMTEFARTIPSAAHVGNILTAEFRKQSDGSMIGNKVFPFEDGVLKEYIEDGMRWWRGERQARGVDMEDAWKCGSYSSSLSSLDKEKEDTRPANADMPSQFEPLNTMPTSGTMHRTYTNHNADLVNLPSRTLDPSASLEEYTEETVSGQILKEVRSHKSGKIEPWELVTFKIHDPENPKNWSKAFKWWCTMCVAVTCFVVAFNSAVVTADITGVAEEFGCSEEVALLSITLFVVGFGIGPMVFAPLSEIVGRQIIYGTTLLVAVVFVIPGAVAKNITTLLVARAIDGIAFSAPMTLVGGTLADLWRTEERGVPMAAFSAAPFIGPAIGPLVGGFLSDNLGWRWLYWIQLILSTIAWVLITFTVPETYTPTLLARRAKKLRNETGDDKYVTELDLDERPFGQRLKVFLIRPFQLLFLEPIVLFISIYMSVLYGLLYMFFIAYPIVYQQGKGYSASITGLMFIPIALGVLCSAACAPLVNKHYISLCEKHNGAPPAEARLIPMMISCWFIPIGLFIFAWTSYPQLHWIGPAIGGFPVGFGFIFLYNSANNYLVDSYQHQAASALAAKTCLRSFWGAATVLFTSQMYARLGDQWASSLLAFLALACCGIPFVFYFYGARIRKHSKFAYSGDEENLDQSKA</sequence>
<feature type="transmembrane region" description="Helical" evidence="7">
    <location>
        <begin position="218"/>
        <end position="238"/>
    </location>
</feature>
<name>A0A8H3Z5E2_VENIN</name>
<feature type="compositionally biased region" description="Basic and acidic residues" evidence="6">
    <location>
        <begin position="637"/>
        <end position="654"/>
    </location>
</feature>
<feature type="transmembrane region" description="Helical" evidence="7">
    <location>
        <begin position="355"/>
        <end position="377"/>
    </location>
</feature>
<evidence type="ECO:0000256" key="3">
    <source>
        <dbReference type="ARBA" id="ARBA00022692"/>
    </source>
</evidence>
<feature type="region of interest" description="Disordered" evidence="6">
    <location>
        <begin position="1"/>
        <end position="23"/>
    </location>
</feature>
<dbReference type="Gene3D" id="1.20.1250.20">
    <property type="entry name" value="MFS general substrate transporter like domains"/>
    <property type="match status" value="2"/>
</dbReference>
<keyword evidence="4 7" id="KW-1133">Transmembrane helix</keyword>
<dbReference type="CDD" id="cd17323">
    <property type="entry name" value="MFS_Tpo1_MDR_like"/>
    <property type="match status" value="1"/>
</dbReference>
<evidence type="ECO:0000256" key="2">
    <source>
        <dbReference type="ARBA" id="ARBA00022448"/>
    </source>
</evidence>
<dbReference type="EMBL" id="WNWQ01000002">
    <property type="protein sequence ID" value="KAE9985974.1"/>
    <property type="molecule type" value="Genomic_DNA"/>
</dbReference>
<feature type="transmembrane region" description="Helical" evidence="7">
    <location>
        <begin position="1336"/>
        <end position="1360"/>
    </location>
</feature>
<dbReference type="PANTHER" id="PTHR23502">
    <property type="entry name" value="MAJOR FACILITATOR SUPERFAMILY"/>
    <property type="match status" value="1"/>
</dbReference>
<comment type="subcellular location">
    <subcellularLocation>
        <location evidence="1">Membrane</location>
        <topology evidence="1">Multi-pass membrane protein</topology>
    </subcellularLocation>
</comment>
<dbReference type="GO" id="GO:0045145">
    <property type="term" value="F:single-stranded DNA 5'-3' DNA exonuclease activity"/>
    <property type="evidence" value="ECO:0007669"/>
    <property type="project" value="InterPro"/>
</dbReference>
<dbReference type="InterPro" id="IPR019190">
    <property type="entry name" value="EXOV"/>
</dbReference>
<reference evidence="9 10" key="1">
    <citation type="submission" date="2019-11" db="EMBL/GenBank/DDBJ databases">
        <title>Venturia inaequalis Genome Resource.</title>
        <authorList>
            <person name="Lichtner F.J."/>
        </authorList>
    </citation>
    <scope>NUCLEOTIDE SEQUENCE [LARGE SCALE GENOMIC DNA]</scope>
    <source>
        <strain evidence="9">Bline_iso_100314</strain>
    </source>
</reference>
<dbReference type="FunFam" id="1.20.1250.20:FF:000018">
    <property type="entry name" value="MFS transporter permease"/>
    <property type="match status" value="1"/>
</dbReference>
<feature type="transmembrane region" description="Helical" evidence="7">
    <location>
        <begin position="327"/>
        <end position="348"/>
    </location>
</feature>
<evidence type="ECO:0000313" key="10">
    <source>
        <dbReference type="Proteomes" id="UP000433883"/>
    </source>
</evidence>
<keyword evidence="2" id="KW-0813">Transport</keyword>
<evidence type="ECO:0000259" key="8">
    <source>
        <dbReference type="PROSITE" id="PS50850"/>
    </source>
</evidence>
<feature type="transmembrane region" description="Helical" evidence="7">
    <location>
        <begin position="302"/>
        <end position="321"/>
    </location>
</feature>
<feature type="transmembrane region" description="Helical" evidence="7">
    <location>
        <begin position="185"/>
        <end position="206"/>
    </location>
</feature>
<feature type="transmembrane region" description="Helical" evidence="7">
    <location>
        <begin position="60"/>
        <end position="79"/>
    </location>
</feature>
<gene>
    <name evidence="9" type="ORF">BLS_002996</name>
</gene>
<dbReference type="Pfam" id="PF07690">
    <property type="entry name" value="MFS_1"/>
    <property type="match status" value="2"/>
</dbReference>
<comment type="caution">
    <text evidence="9">The sequence shown here is derived from an EMBL/GenBank/DDBJ whole genome shotgun (WGS) entry which is preliminary data.</text>
</comment>
<accession>A0A8H3Z5E2</accession>
<feature type="region of interest" description="Disordered" evidence="6">
    <location>
        <begin position="635"/>
        <end position="654"/>
    </location>
</feature>
<dbReference type="PANTHER" id="PTHR23502:SF48">
    <property type="entry name" value="MULTIDRUG TRANSPORTER, PUTATIVE (AFU_ORTHOLOGUE AFUA_5G02700)-RELATED"/>
    <property type="match status" value="1"/>
</dbReference>
<feature type="transmembrane region" description="Helical" evidence="7">
    <location>
        <begin position="1143"/>
        <end position="1164"/>
    </location>
</feature>
<evidence type="ECO:0000256" key="1">
    <source>
        <dbReference type="ARBA" id="ARBA00004141"/>
    </source>
</evidence>
<dbReference type="InterPro" id="IPR011701">
    <property type="entry name" value="MFS"/>
</dbReference>
<evidence type="ECO:0000256" key="6">
    <source>
        <dbReference type="SAM" id="MobiDB-lite"/>
    </source>
</evidence>
<dbReference type="InterPro" id="IPR020846">
    <property type="entry name" value="MFS_dom"/>
</dbReference>
<feature type="transmembrane region" description="Helical" evidence="7">
    <location>
        <begin position="1201"/>
        <end position="1222"/>
    </location>
</feature>
<dbReference type="Pfam" id="PF09810">
    <property type="entry name" value="Exo5"/>
    <property type="match status" value="1"/>
</dbReference>
<feature type="transmembrane region" description="Helical" evidence="7">
    <location>
        <begin position="150"/>
        <end position="173"/>
    </location>
</feature>
<feature type="transmembrane region" description="Helical" evidence="7">
    <location>
        <begin position="1508"/>
        <end position="1530"/>
    </location>
</feature>
<dbReference type="SUPFAM" id="SSF103473">
    <property type="entry name" value="MFS general substrate transporter"/>
    <property type="match status" value="2"/>
</dbReference>
<feature type="transmembrane region" description="Helical" evidence="7">
    <location>
        <begin position="1440"/>
        <end position="1463"/>
    </location>
</feature>
<keyword evidence="5 7" id="KW-0472">Membrane</keyword>
<feature type="transmembrane region" description="Helical" evidence="7">
    <location>
        <begin position="416"/>
        <end position="438"/>
    </location>
</feature>
<evidence type="ECO:0000256" key="7">
    <source>
        <dbReference type="SAM" id="Phobius"/>
    </source>
</evidence>
<protein>
    <recommendedName>
        <fullName evidence="8">Major facilitator superfamily (MFS) profile domain-containing protein</fullName>
    </recommendedName>
</protein>
<proteinExistence type="predicted"/>
<feature type="transmembrane region" description="Helical" evidence="7">
    <location>
        <begin position="1229"/>
        <end position="1248"/>
    </location>
</feature>
<feature type="region of interest" description="Disordered" evidence="6">
    <location>
        <begin position="491"/>
        <end position="512"/>
    </location>
</feature>
<feature type="transmembrane region" description="Helical" evidence="7">
    <location>
        <begin position="1372"/>
        <end position="1394"/>
    </location>
</feature>
<feature type="domain" description="Major facilitator superfamily (MFS) profile" evidence="8">
    <location>
        <begin position="1106"/>
        <end position="1534"/>
    </location>
</feature>
<evidence type="ECO:0000256" key="4">
    <source>
        <dbReference type="ARBA" id="ARBA00022989"/>
    </source>
</evidence>
<evidence type="ECO:0000313" key="9">
    <source>
        <dbReference type="EMBL" id="KAE9985974.1"/>
    </source>
</evidence>
<dbReference type="GO" id="GO:0022857">
    <property type="term" value="F:transmembrane transporter activity"/>
    <property type="evidence" value="ECO:0007669"/>
    <property type="project" value="InterPro"/>
</dbReference>